<gene>
    <name evidence="12" type="ORF">CUNI_LOCUS21765</name>
</gene>
<evidence type="ECO:0000256" key="6">
    <source>
        <dbReference type="ARBA" id="ARBA00023136"/>
    </source>
</evidence>
<dbReference type="SUPFAM" id="SSF81321">
    <property type="entry name" value="Family A G protein-coupled receptor-like"/>
    <property type="match status" value="1"/>
</dbReference>
<evidence type="ECO:0000256" key="7">
    <source>
        <dbReference type="ARBA" id="ARBA00023170"/>
    </source>
</evidence>
<dbReference type="EMBL" id="CAJHNH020008504">
    <property type="protein sequence ID" value="CAG5136207.1"/>
    <property type="molecule type" value="Genomic_DNA"/>
</dbReference>
<dbReference type="PROSITE" id="PS50262">
    <property type="entry name" value="G_PROTEIN_RECEP_F1_2"/>
    <property type="match status" value="1"/>
</dbReference>
<evidence type="ECO:0000256" key="2">
    <source>
        <dbReference type="ARBA" id="ARBA00022475"/>
    </source>
</evidence>
<feature type="transmembrane region" description="Helical" evidence="10">
    <location>
        <begin position="141"/>
        <end position="160"/>
    </location>
</feature>
<dbReference type="PRINTS" id="PR00237">
    <property type="entry name" value="GPCRRHODOPSN"/>
</dbReference>
<evidence type="ECO:0000256" key="1">
    <source>
        <dbReference type="ARBA" id="ARBA00004651"/>
    </source>
</evidence>
<evidence type="ECO:0000313" key="13">
    <source>
        <dbReference type="Proteomes" id="UP000678393"/>
    </source>
</evidence>
<dbReference type="PANTHER" id="PTHR24249:SF372">
    <property type="entry name" value="G-PROTEIN COUPLED RECEPTORS FAMILY 1 PROFILE DOMAIN-CONTAINING PROTEIN"/>
    <property type="match status" value="1"/>
</dbReference>
<dbReference type="GO" id="GO:0005886">
    <property type="term" value="C:plasma membrane"/>
    <property type="evidence" value="ECO:0007669"/>
    <property type="project" value="UniProtKB-SubCell"/>
</dbReference>
<feature type="transmembrane region" description="Helical" evidence="10">
    <location>
        <begin position="101"/>
        <end position="120"/>
    </location>
</feature>
<name>A0A8S4A356_9EUPU</name>
<dbReference type="PANTHER" id="PTHR24249">
    <property type="entry name" value="HISTAMINE RECEPTOR-RELATED G-PROTEIN COUPLED RECEPTOR"/>
    <property type="match status" value="1"/>
</dbReference>
<feature type="transmembrane region" description="Helical" evidence="10">
    <location>
        <begin position="276"/>
        <end position="296"/>
    </location>
</feature>
<dbReference type="InterPro" id="IPR050569">
    <property type="entry name" value="TAAR"/>
</dbReference>
<comment type="similarity">
    <text evidence="9">Belongs to the G-protein coupled receptor 1 family.</text>
</comment>
<dbReference type="SMART" id="SM01381">
    <property type="entry name" value="7TM_GPCR_Srsx"/>
    <property type="match status" value="1"/>
</dbReference>
<dbReference type="GO" id="GO:0004930">
    <property type="term" value="F:G protein-coupled receptor activity"/>
    <property type="evidence" value="ECO:0007669"/>
    <property type="project" value="UniProtKB-KW"/>
</dbReference>
<dbReference type="OrthoDB" id="6123079at2759"/>
<dbReference type="PROSITE" id="PS00237">
    <property type="entry name" value="G_PROTEIN_RECEP_F1_1"/>
    <property type="match status" value="1"/>
</dbReference>
<comment type="subcellular location">
    <subcellularLocation>
        <location evidence="1">Cell membrane</location>
        <topology evidence="1">Multi-pass membrane protein</topology>
    </subcellularLocation>
</comment>
<proteinExistence type="inferred from homology"/>
<dbReference type="Pfam" id="PF00001">
    <property type="entry name" value="7tm_1"/>
    <property type="match status" value="1"/>
</dbReference>
<keyword evidence="4 10" id="KW-1133">Transmembrane helix</keyword>
<dbReference type="Proteomes" id="UP000678393">
    <property type="component" value="Unassembled WGS sequence"/>
</dbReference>
<keyword evidence="7 9" id="KW-0675">Receptor</keyword>
<keyword evidence="8 9" id="KW-0807">Transducer</keyword>
<feature type="domain" description="G-protein coupled receptors family 1 profile" evidence="11">
    <location>
        <begin position="39"/>
        <end position="293"/>
    </location>
</feature>
<evidence type="ECO:0000313" key="12">
    <source>
        <dbReference type="EMBL" id="CAG5136207.1"/>
    </source>
</evidence>
<keyword evidence="6 10" id="KW-0472">Membrane</keyword>
<feature type="transmembrane region" description="Helical" evidence="10">
    <location>
        <begin position="59"/>
        <end position="81"/>
    </location>
</feature>
<evidence type="ECO:0000256" key="4">
    <source>
        <dbReference type="ARBA" id="ARBA00022989"/>
    </source>
</evidence>
<dbReference type="CDD" id="cd00637">
    <property type="entry name" value="7tm_classA_rhodopsin-like"/>
    <property type="match status" value="1"/>
</dbReference>
<feature type="transmembrane region" description="Helical" evidence="10">
    <location>
        <begin position="180"/>
        <end position="201"/>
    </location>
</feature>
<keyword evidence="3 9" id="KW-0812">Transmembrane</keyword>
<organism evidence="12 13">
    <name type="scientific">Candidula unifasciata</name>
    <dbReference type="NCBI Taxonomy" id="100452"/>
    <lineage>
        <taxon>Eukaryota</taxon>
        <taxon>Metazoa</taxon>
        <taxon>Spiralia</taxon>
        <taxon>Lophotrochozoa</taxon>
        <taxon>Mollusca</taxon>
        <taxon>Gastropoda</taxon>
        <taxon>Heterobranchia</taxon>
        <taxon>Euthyneura</taxon>
        <taxon>Panpulmonata</taxon>
        <taxon>Eupulmonata</taxon>
        <taxon>Stylommatophora</taxon>
        <taxon>Helicina</taxon>
        <taxon>Helicoidea</taxon>
        <taxon>Geomitridae</taxon>
        <taxon>Candidula</taxon>
    </lineage>
</organism>
<sequence>MNLSSNSAPNGTATCATVTNSGTIIVYVTVAIGCVSICESLVVIFVTWFTKSSQGNTNIYILSLAVNDILLVAAYLCNQLSVVSPGFFNLMKSQILTSLHFGLTSGTAFASVEHMAVIAVDRYIQIAHPFYYMKAMTKTRTYIIALSLWIPCLICIIITPTVYYGDQYRTQCSLSVQATVYWYVGVTAYFIIVVMVFLCYFKIAHVAFKHKQSAISRKLRGSVSQADIETKENVTAAVRSVKFFALMFGVFFICTSPPYFGGIISLRFVIPEFISLWVFSLVPLSSIVNFVIYAFMNKEFTASMKNIILTMKRRCCEATGEM</sequence>
<reference evidence="12" key="1">
    <citation type="submission" date="2021-04" db="EMBL/GenBank/DDBJ databases">
        <authorList>
            <consortium name="Molecular Ecology Group"/>
        </authorList>
    </citation>
    <scope>NUCLEOTIDE SEQUENCE</scope>
</reference>
<evidence type="ECO:0000256" key="5">
    <source>
        <dbReference type="ARBA" id="ARBA00023040"/>
    </source>
</evidence>
<dbReference type="AlphaFoldDB" id="A0A8S4A356"/>
<evidence type="ECO:0000256" key="9">
    <source>
        <dbReference type="RuleBase" id="RU000688"/>
    </source>
</evidence>
<dbReference type="InterPro" id="IPR017452">
    <property type="entry name" value="GPCR_Rhodpsn_7TM"/>
</dbReference>
<accession>A0A8S4A356</accession>
<evidence type="ECO:0000256" key="3">
    <source>
        <dbReference type="ARBA" id="ARBA00022692"/>
    </source>
</evidence>
<evidence type="ECO:0000256" key="10">
    <source>
        <dbReference type="SAM" id="Phobius"/>
    </source>
</evidence>
<evidence type="ECO:0000259" key="11">
    <source>
        <dbReference type="PROSITE" id="PS50262"/>
    </source>
</evidence>
<dbReference type="InterPro" id="IPR000276">
    <property type="entry name" value="GPCR_Rhodpsn"/>
</dbReference>
<feature type="transmembrane region" description="Helical" evidence="10">
    <location>
        <begin position="24"/>
        <end position="47"/>
    </location>
</feature>
<protein>
    <recommendedName>
        <fullName evidence="11">G-protein coupled receptors family 1 profile domain-containing protein</fullName>
    </recommendedName>
</protein>
<feature type="transmembrane region" description="Helical" evidence="10">
    <location>
        <begin position="243"/>
        <end position="270"/>
    </location>
</feature>
<keyword evidence="13" id="KW-1185">Reference proteome</keyword>
<comment type="caution">
    <text evidence="12">The sequence shown here is derived from an EMBL/GenBank/DDBJ whole genome shotgun (WGS) entry which is preliminary data.</text>
</comment>
<keyword evidence="2" id="KW-1003">Cell membrane</keyword>
<evidence type="ECO:0000256" key="8">
    <source>
        <dbReference type="ARBA" id="ARBA00023224"/>
    </source>
</evidence>
<dbReference type="Gene3D" id="1.20.1070.10">
    <property type="entry name" value="Rhodopsin 7-helix transmembrane proteins"/>
    <property type="match status" value="1"/>
</dbReference>
<keyword evidence="5 9" id="KW-0297">G-protein coupled receptor</keyword>